<feature type="domain" description="C2H2-type" evidence="10">
    <location>
        <begin position="161"/>
        <end position="189"/>
    </location>
</feature>
<feature type="compositionally biased region" description="Basic and acidic residues" evidence="9">
    <location>
        <begin position="382"/>
        <end position="393"/>
    </location>
</feature>
<dbReference type="InterPro" id="IPR036236">
    <property type="entry name" value="Znf_C2H2_sf"/>
</dbReference>
<feature type="compositionally biased region" description="Polar residues" evidence="9">
    <location>
        <begin position="257"/>
        <end position="274"/>
    </location>
</feature>
<evidence type="ECO:0000256" key="9">
    <source>
        <dbReference type="SAM" id="MobiDB-lite"/>
    </source>
</evidence>
<feature type="region of interest" description="Disordered" evidence="9">
    <location>
        <begin position="257"/>
        <end position="279"/>
    </location>
</feature>
<evidence type="ECO:0000256" key="5">
    <source>
        <dbReference type="ARBA" id="ARBA00022833"/>
    </source>
</evidence>
<dbReference type="GO" id="GO:0003700">
    <property type="term" value="F:DNA-binding transcription factor activity"/>
    <property type="evidence" value="ECO:0007669"/>
    <property type="project" value="TreeGrafter"/>
</dbReference>
<dbReference type="EMBL" id="WJQU01000001">
    <property type="protein sequence ID" value="KAJ6647552.1"/>
    <property type="molecule type" value="Genomic_DNA"/>
</dbReference>
<evidence type="ECO:0000256" key="2">
    <source>
        <dbReference type="ARBA" id="ARBA00022723"/>
    </source>
</evidence>
<organism evidence="11 12">
    <name type="scientific">Pseudolycoriella hygida</name>
    <dbReference type="NCBI Taxonomy" id="35572"/>
    <lineage>
        <taxon>Eukaryota</taxon>
        <taxon>Metazoa</taxon>
        <taxon>Ecdysozoa</taxon>
        <taxon>Arthropoda</taxon>
        <taxon>Hexapoda</taxon>
        <taxon>Insecta</taxon>
        <taxon>Pterygota</taxon>
        <taxon>Neoptera</taxon>
        <taxon>Endopterygota</taxon>
        <taxon>Diptera</taxon>
        <taxon>Nematocera</taxon>
        <taxon>Sciaroidea</taxon>
        <taxon>Sciaridae</taxon>
        <taxon>Pseudolycoriella</taxon>
    </lineage>
</organism>
<dbReference type="OrthoDB" id="5576026at2759"/>
<dbReference type="Pfam" id="PF00096">
    <property type="entry name" value="zf-C2H2"/>
    <property type="match status" value="2"/>
</dbReference>
<dbReference type="Pfam" id="PF12874">
    <property type="entry name" value="zf-met"/>
    <property type="match status" value="1"/>
</dbReference>
<sequence length="559" mass="61517">MSGEPDSGTGPGGSCVKLEPLMNNNNNEDTECDKVSASNANFDSKDGLKVLQCERCGEFETISLALLLVHVAQCNPTNRAEAENHNDTNSNDQQPPVQQQPRKLFECDVCNMKFSNGANMRRHKMRHTGVKPYECRVCQKRFFRKDHLAEHFTTHTKTLPYHCPICNRGFQRQIAMRAHFQNEHVGQHDLVKTCPLCSYRAGTMKSLRVHFFNRHGIDLDNPGPNAPSSLLLALDPQNAGSYLAAAVAAASAGGTVNQQPNYSDSGDSLRSADNATPPMHFLTPHVEISMADDSSFKPDQGTINVSSALEIKPCLSNRINGSPASPHSADSNSNVPSSSQSIIGNVIQNSRHLLVDGQITPSISLIPIKQEPSNDDYNDSSSQRKSDGPKDEESAPPNSSHTSNSMDSNNSTPSSSLTSLIKVSPLKSLLREDLKRRISARANNRATRMNTNSSQQNVVTVTPETTPTVATTSNGTITSTGPETELVPTSRKRMLQCLFCGIEFPDQTLYFLHKGCHSETGRWIMKEIIMKTMASHRSHVSFQQKIHLHQRINDNFLTD</sequence>
<feature type="domain" description="C2H2-type" evidence="10">
    <location>
        <begin position="133"/>
        <end position="160"/>
    </location>
</feature>
<comment type="subcellular location">
    <subcellularLocation>
        <location evidence="1">Nucleus</location>
    </subcellularLocation>
</comment>
<evidence type="ECO:0000313" key="12">
    <source>
        <dbReference type="Proteomes" id="UP001151699"/>
    </source>
</evidence>
<feature type="region of interest" description="Disordered" evidence="9">
    <location>
        <begin position="1"/>
        <end position="21"/>
    </location>
</feature>
<dbReference type="FunFam" id="3.30.160.60:FF:000821">
    <property type="entry name" value="Zinc finger protein 524"/>
    <property type="match status" value="1"/>
</dbReference>
<keyword evidence="2" id="KW-0479">Metal-binding</keyword>
<keyword evidence="12" id="KW-1185">Reference proteome</keyword>
<feature type="compositionally biased region" description="Polar residues" evidence="9">
    <location>
        <begin position="87"/>
        <end position="100"/>
    </location>
</feature>
<dbReference type="PROSITE" id="PS50157">
    <property type="entry name" value="ZINC_FINGER_C2H2_2"/>
    <property type="match status" value="3"/>
</dbReference>
<evidence type="ECO:0000256" key="8">
    <source>
        <dbReference type="PROSITE-ProRule" id="PRU00042"/>
    </source>
</evidence>
<feature type="compositionally biased region" description="Polar residues" evidence="9">
    <location>
        <begin position="473"/>
        <end position="482"/>
    </location>
</feature>
<dbReference type="GO" id="GO:0005634">
    <property type="term" value="C:nucleus"/>
    <property type="evidence" value="ECO:0007669"/>
    <property type="project" value="UniProtKB-SubCell"/>
</dbReference>
<dbReference type="PROSITE" id="PS00028">
    <property type="entry name" value="ZINC_FINGER_C2H2_1"/>
    <property type="match status" value="4"/>
</dbReference>
<keyword evidence="4 8" id="KW-0863">Zinc-finger</keyword>
<feature type="region of interest" description="Disordered" evidence="9">
    <location>
        <begin position="317"/>
        <end position="340"/>
    </location>
</feature>
<evidence type="ECO:0000313" key="11">
    <source>
        <dbReference type="EMBL" id="KAJ6647552.1"/>
    </source>
</evidence>
<dbReference type="PANTHER" id="PTHR24404">
    <property type="entry name" value="ZINC FINGER PROTEIN"/>
    <property type="match status" value="1"/>
</dbReference>
<keyword evidence="7" id="KW-0539">Nucleus</keyword>
<feature type="region of interest" description="Disordered" evidence="9">
    <location>
        <begin position="441"/>
        <end position="486"/>
    </location>
</feature>
<keyword evidence="3" id="KW-0677">Repeat</keyword>
<evidence type="ECO:0000256" key="6">
    <source>
        <dbReference type="ARBA" id="ARBA00023125"/>
    </source>
</evidence>
<dbReference type="SMART" id="SM00355">
    <property type="entry name" value="ZnF_C2H2"/>
    <property type="match status" value="5"/>
</dbReference>
<feature type="compositionally biased region" description="Low complexity" evidence="9">
    <location>
        <begin position="328"/>
        <end position="340"/>
    </location>
</feature>
<evidence type="ECO:0000256" key="3">
    <source>
        <dbReference type="ARBA" id="ARBA00022737"/>
    </source>
</evidence>
<gene>
    <name evidence="11" type="primary">ztf-16</name>
    <name evidence="11" type="ORF">Bhyg_02775</name>
</gene>
<evidence type="ECO:0000259" key="10">
    <source>
        <dbReference type="PROSITE" id="PS50157"/>
    </source>
</evidence>
<dbReference type="InterPro" id="IPR050589">
    <property type="entry name" value="Ikaros_C2H2-ZF"/>
</dbReference>
<dbReference type="InterPro" id="IPR013087">
    <property type="entry name" value="Znf_C2H2_type"/>
</dbReference>
<dbReference type="FunFam" id="3.30.160.60:FF:001669">
    <property type="entry name" value="Uncharacterized protein, isoform B"/>
    <property type="match status" value="1"/>
</dbReference>
<dbReference type="GO" id="GO:0008270">
    <property type="term" value="F:zinc ion binding"/>
    <property type="evidence" value="ECO:0007669"/>
    <property type="project" value="UniProtKB-KW"/>
</dbReference>
<reference evidence="11" key="1">
    <citation type="submission" date="2022-07" db="EMBL/GenBank/DDBJ databases">
        <authorList>
            <person name="Trinca V."/>
            <person name="Uliana J.V.C."/>
            <person name="Torres T.T."/>
            <person name="Ward R.J."/>
            <person name="Monesi N."/>
        </authorList>
    </citation>
    <scope>NUCLEOTIDE SEQUENCE</scope>
    <source>
        <strain evidence="11">HSMRA1968</strain>
        <tissue evidence="11">Whole embryos</tissue>
    </source>
</reference>
<comment type="caution">
    <text evidence="11">The sequence shown here is derived from an EMBL/GenBank/DDBJ whole genome shotgun (WGS) entry which is preliminary data.</text>
</comment>
<feature type="non-terminal residue" evidence="11">
    <location>
        <position position="1"/>
    </location>
</feature>
<keyword evidence="5" id="KW-0862">Zinc</keyword>
<feature type="compositionally biased region" description="Low complexity" evidence="9">
    <location>
        <begin position="398"/>
        <end position="419"/>
    </location>
</feature>
<evidence type="ECO:0000256" key="4">
    <source>
        <dbReference type="ARBA" id="ARBA00022771"/>
    </source>
</evidence>
<feature type="region of interest" description="Disordered" evidence="9">
    <location>
        <begin position="80"/>
        <end position="100"/>
    </location>
</feature>
<dbReference type="GO" id="GO:0006357">
    <property type="term" value="P:regulation of transcription by RNA polymerase II"/>
    <property type="evidence" value="ECO:0007669"/>
    <property type="project" value="TreeGrafter"/>
</dbReference>
<dbReference type="AlphaFoldDB" id="A0A9Q0NC24"/>
<dbReference type="SUPFAM" id="SSF57667">
    <property type="entry name" value="beta-beta-alpha zinc fingers"/>
    <property type="match status" value="2"/>
</dbReference>
<dbReference type="Gene3D" id="3.30.160.60">
    <property type="entry name" value="Classic Zinc Finger"/>
    <property type="match status" value="3"/>
</dbReference>
<feature type="compositionally biased region" description="Low complexity" evidence="9">
    <location>
        <begin position="441"/>
        <end position="472"/>
    </location>
</feature>
<feature type="domain" description="C2H2-type" evidence="10">
    <location>
        <begin position="105"/>
        <end position="132"/>
    </location>
</feature>
<evidence type="ECO:0000256" key="7">
    <source>
        <dbReference type="ARBA" id="ARBA00023242"/>
    </source>
</evidence>
<dbReference type="GO" id="GO:0000978">
    <property type="term" value="F:RNA polymerase II cis-regulatory region sequence-specific DNA binding"/>
    <property type="evidence" value="ECO:0007669"/>
    <property type="project" value="TreeGrafter"/>
</dbReference>
<evidence type="ECO:0000256" key="1">
    <source>
        <dbReference type="ARBA" id="ARBA00004123"/>
    </source>
</evidence>
<proteinExistence type="predicted"/>
<keyword evidence="6" id="KW-0238">DNA-binding</keyword>
<name>A0A9Q0NC24_9DIPT</name>
<dbReference type="Proteomes" id="UP001151699">
    <property type="component" value="Chromosome A"/>
</dbReference>
<accession>A0A9Q0NC24</accession>
<feature type="region of interest" description="Disordered" evidence="9">
    <location>
        <begin position="365"/>
        <end position="419"/>
    </location>
</feature>
<protein>
    <submittedName>
        <fullName evidence="11">Zinc finger protein</fullName>
    </submittedName>
</protein>
<dbReference type="PANTHER" id="PTHR24404:SF78">
    <property type="entry name" value="ZINC FINGER PROTEIN ZTF-16"/>
    <property type="match status" value="1"/>
</dbReference>